<feature type="transmembrane region" description="Helical" evidence="8">
    <location>
        <begin position="376"/>
        <end position="401"/>
    </location>
</feature>
<evidence type="ECO:0000313" key="10">
    <source>
        <dbReference type="EMBL" id="KIM31425.1"/>
    </source>
</evidence>
<evidence type="ECO:0000256" key="3">
    <source>
        <dbReference type="ARBA" id="ARBA00022692"/>
    </source>
</evidence>
<dbReference type="Pfam" id="PF06011">
    <property type="entry name" value="TRP"/>
    <property type="match status" value="1"/>
</dbReference>
<dbReference type="InterPro" id="IPR040241">
    <property type="entry name" value="TRP_Flc/Pkd2-like"/>
</dbReference>
<evidence type="ECO:0000256" key="5">
    <source>
        <dbReference type="ARBA" id="ARBA00022989"/>
    </source>
</evidence>
<dbReference type="EMBL" id="KN824282">
    <property type="protein sequence ID" value="KIM31425.1"/>
    <property type="molecule type" value="Genomic_DNA"/>
</dbReference>
<protein>
    <recommendedName>
        <fullName evidence="9">ML-like domain-containing protein</fullName>
    </recommendedName>
</protein>
<evidence type="ECO:0000256" key="6">
    <source>
        <dbReference type="ARBA" id="ARBA00023136"/>
    </source>
</evidence>
<reference evidence="11" key="2">
    <citation type="submission" date="2015-01" db="EMBL/GenBank/DDBJ databases">
        <title>Evolutionary Origins and Diversification of the Mycorrhizal Mutualists.</title>
        <authorList>
            <consortium name="DOE Joint Genome Institute"/>
            <consortium name="Mycorrhizal Genomics Consortium"/>
            <person name="Kohler A."/>
            <person name="Kuo A."/>
            <person name="Nagy L.G."/>
            <person name="Floudas D."/>
            <person name="Copeland A."/>
            <person name="Barry K.W."/>
            <person name="Cichocki N."/>
            <person name="Veneault-Fourrey C."/>
            <person name="LaButti K."/>
            <person name="Lindquist E.A."/>
            <person name="Lipzen A."/>
            <person name="Lundell T."/>
            <person name="Morin E."/>
            <person name="Murat C."/>
            <person name="Riley R."/>
            <person name="Ohm R."/>
            <person name="Sun H."/>
            <person name="Tunlid A."/>
            <person name="Henrissat B."/>
            <person name="Grigoriev I.V."/>
            <person name="Hibbett D.S."/>
            <person name="Martin F."/>
        </authorList>
    </citation>
    <scope>NUCLEOTIDE SEQUENCE [LARGE SCALE GENOMIC DNA]</scope>
    <source>
        <strain evidence="11">MAFF 305830</strain>
    </source>
</reference>
<feature type="transmembrane region" description="Helical" evidence="8">
    <location>
        <begin position="489"/>
        <end position="509"/>
    </location>
</feature>
<keyword evidence="6 8" id="KW-0472">Membrane</keyword>
<dbReference type="SMART" id="SM01320">
    <property type="entry name" value="TRP_N"/>
    <property type="match status" value="1"/>
</dbReference>
<evidence type="ECO:0000256" key="1">
    <source>
        <dbReference type="ARBA" id="ARBA00004141"/>
    </source>
</evidence>
<dbReference type="HOGENOM" id="CLU_013753_1_0_1"/>
<evidence type="ECO:0000256" key="2">
    <source>
        <dbReference type="ARBA" id="ARBA00010642"/>
    </source>
</evidence>
<evidence type="ECO:0000256" key="8">
    <source>
        <dbReference type="SAM" id="Phobius"/>
    </source>
</evidence>
<evidence type="ECO:0000259" key="9">
    <source>
        <dbReference type="SMART" id="SM01320"/>
    </source>
</evidence>
<feature type="region of interest" description="Disordered" evidence="7">
    <location>
        <begin position="566"/>
        <end position="600"/>
    </location>
</feature>
<feature type="transmembrane region" description="Helical" evidence="8">
    <location>
        <begin position="300"/>
        <end position="325"/>
    </location>
</feature>
<accession>A0A0C3B3M0</accession>
<dbReference type="AlphaFoldDB" id="A0A0C3B3M0"/>
<proteinExistence type="inferred from homology"/>
<feature type="transmembrane region" description="Helical" evidence="8">
    <location>
        <begin position="459"/>
        <end position="477"/>
    </location>
</feature>
<dbReference type="STRING" id="933852.A0A0C3B3M0"/>
<comment type="similarity">
    <text evidence="2">Belongs to the transient receptor potential (TRP) ion channel family.</text>
</comment>
<dbReference type="Proteomes" id="UP000054097">
    <property type="component" value="Unassembled WGS sequence"/>
</dbReference>
<keyword evidence="11" id="KW-1185">Reference proteome</keyword>
<keyword evidence="3 8" id="KW-0812">Transmembrane</keyword>
<keyword evidence="4" id="KW-0732">Signal</keyword>
<keyword evidence="5 8" id="KW-1133">Transmembrane helix</keyword>
<dbReference type="GO" id="GO:0016020">
    <property type="term" value="C:membrane"/>
    <property type="evidence" value="ECO:0007669"/>
    <property type="project" value="UniProtKB-SubCell"/>
</dbReference>
<dbReference type="GO" id="GO:0055085">
    <property type="term" value="P:transmembrane transport"/>
    <property type="evidence" value="ECO:0007669"/>
    <property type="project" value="TreeGrafter"/>
</dbReference>
<feature type="transmembrane region" description="Helical" evidence="8">
    <location>
        <begin position="346"/>
        <end position="370"/>
    </location>
</feature>
<reference evidence="10 11" key="1">
    <citation type="submission" date="2014-04" db="EMBL/GenBank/DDBJ databases">
        <authorList>
            <consortium name="DOE Joint Genome Institute"/>
            <person name="Kuo A."/>
            <person name="Zuccaro A."/>
            <person name="Kohler A."/>
            <person name="Nagy L.G."/>
            <person name="Floudas D."/>
            <person name="Copeland A."/>
            <person name="Barry K.W."/>
            <person name="Cichocki N."/>
            <person name="Veneault-Fourrey C."/>
            <person name="LaButti K."/>
            <person name="Lindquist E.A."/>
            <person name="Lipzen A."/>
            <person name="Lundell T."/>
            <person name="Morin E."/>
            <person name="Murat C."/>
            <person name="Sun H."/>
            <person name="Tunlid A."/>
            <person name="Henrissat B."/>
            <person name="Grigoriev I.V."/>
            <person name="Hibbett D.S."/>
            <person name="Martin F."/>
            <person name="Nordberg H.P."/>
            <person name="Cantor M.N."/>
            <person name="Hua S.X."/>
        </authorList>
    </citation>
    <scope>NUCLEOTIDE SEQUENCE [LARGE SCALE GENOMIC DNA]</scope>
    <source>
        <strain evidence="10 11">MAFF 305830</strain>
    </source>
</reference>
<dbReference type="InterPro" id="IPR032800">
    <property type="entry name" value="TRP_N"/>
</dbReference>
<sequence>MVQEFEFEFFKNNASLFFALSATNLASNLNASANIIVNTYGMTPLNYTFNLCDVLQGQLCPLPQYNVTGSLSLPLPSGIELPIPEIAFQIPDLEAVAQVTLRRVETGEAAVCLQATLSNGWSLHIQAVAIATGTIALISLLSSIFQSFYYPQSSTAVFRTITTFSFFQQIALSGMLHLNFPSAYTAFVTNFAWSFGLFSRSDIIQSAIERMRAGTGSNLSEEPQAPTAYSDRTLSPYNLAAGSHDKSFDIGTFIGGTDTQPYTPDHSFITPAVVTTSSQTLDPGIPVYVNYVNVATGNAFMSMFFTLLFLFIAFGFLHLAVFGGLKWASNHKKGGADKKLEKFRSVLASNSIRLVQICLLPGILLSLFQWTLHDSWLSTFISVIIFLGIMSALGYPTFLIIREALANGHQNFNEDTMQKSPQGALIAPYKYTKYYFFLVALFAPVIRAAFVSLARSNGFVQVVGLVTLEVLYMIILLCIRPFHNRRGDVFEVTIAFIRLISTGALLPFVKEKLDVDAIPRVAIGIGVAIVLSVGVVLISLNVIAHALPWRWAWRTIRGIKKDKKGAEESLDTDSELEKGPTCVPSSAKEEDSAPTPVAKD</sequence>
<gene>
    <name evidence="10" type="ORF">M408DRAFT_327638</name>
</gene>
<comment type="subcellular location">
    <subcellularLocation>
        <location evidence="1">Membrane</location>
        <topology evidence="1">Multi-pass membrane protein</topology>
    </subcellularLocation>
</comment>
<dbReference type="GO" id="GO:0009272">
    <property type="term" value="P:fungal-type cell wall biogenesis"/>
    <property type="evidence" value="ECO:0007669"/>
    <property type="project" value="TreeGrafter"/>
</dbReference>
<dbReference type="PANTHER" id="PTHR31145">
    <property type="entry name" value="INTEGRAL MEMBRANE PROTEIN (AFU_ORTHOLOGUE AFUA_7G01610)"/>
    <property type="match status" value="1"/>
</dbReference>
<dbReference type="Pfam" id="PF14558">
    <property type="entry name" value="TRP_N"/>
    <property type="match status" value="1"/>
</dbReference>
<organism evidence="10 11">
    <name type="scientific">Serendipita vermifera MAFF 305830</name>
    <dbReference type="NCBI Taxonomy" id="933852"/>
    <lineage>
        <taxon>Eukaryota</taxon>
        <taxon>Fungi</taxon>
        <taxon>Dikarya</taxon>
        <taxon>Basidiomycota</taxon>
        <taxon>Agaricomycotina</taxon>
        <taxon>Agaricomycetes</taxon>
        <taxon>Sebacinales</taxon>
        <taxon>Serendipitaceae</taxon>
        <taxon>Serendipita</taxon>
    </lineage>
</organism>
<evidence type="ECO:0000256" key="7">
    <source>
        <dbReference type="SAM" id="MobiDB-lite"/>
    </source>
</evidence>
<dbReference type="PANTHER" id="PTHR31145:SF2">
    <property type="entry name" value="FLAVIN CARRIER PROTEIN 2"/>
    <property type="match status" value="1"/>
</dbReference>
<name>A0A0C3B3M0_SERVB</name>
<feature type="transmembrane region" description="Helical" evidence="8">
    <location>
        <begin position="434"/>
        <end position="453"/>
    </location>
</feature>
<dbReference type="InterPro" id="IPR010308">
    <property type="entry name" value="TRP_C"/>
</dbReference>
<dbReference type="OrthoDB" id="2115177at2759"/>
<evidence type="ECO:0000256" key="4">
    <source>
        <dbReference type="ARBA" id="ARBA00022729"/>
    </source>
</evidence>
<feature type="domain" description="ML-like" evidence="9">
    <location>
        <begin position="1"/>
        <end position="124"/>
    </location>
</feature>
<evidence type="ECO:0000313" key="11">
    <source>
        <dbReference type="Proteomes" id="UP000054097"/>
    </source>
</evidence>
<feature type="transmembrane region" description="Helical" evidence="8">
    <location>
        <begin position="521"/>
        <end position="547"/>
    </location>
</feature>